<dbReference type="SFLD" id="SFLDS00005">
    <property type="entry name" value="Isoprenoid_Synthase_Type_I"/>
    <property type="match status" value="1"/>
</dbReference>
<keyword evidence="3" id="KW-0460">Magnesium</keyword>
<evidence type="ECO:0000259" key="5">
    <source>
        <dbReference type="Pfam" id="PF03936"/>
    </source>
</evidence>
<feature type="domain" description="Terpene synthase metal-binding" evidence="5">
    <location>
        <begin position="295"/>
        <end position="535"/>
    </location>
</feature>
<dbReference type="InterPro" id="IPR034741">
    <property type="entry name" value="Terpene_cyclase-like_1_C"/>
</dbReference>
<dbReference type="Gene3D" id="1.10.600.10">
    <property type="entry name" value="Farnesyl Diphosphate Synthase"/>
    <property type="match status" value="1"/>
</dbReference>
<dbReference type="SFLD" id="SFLDG01019">
    <property type="entry name" value="Terpene_Cyclase_Like_1_C_Termi"/>
    <property type="match status" value="1"/>
</dbReference>
<dbReference type="GO" id="GO:0010333">
    <property type="term" value="F:terpene synthase activity"/>
    <property type="evidence" value="ECO:0007669"/>
    <property type="project" value="InterPro"/>
</dbReference>
<dbReference type="AlphaFoldDB" id="A0A6I9T8I0"/>
<dbReference type="GeneID" id="105163844"/>
<organism evidence="6 7">
    <name type="scientific">Sesamum indicum</name>
    <name type="common">Oriental sesame</name>
    <name type="synonym">Sesamum orientale</name>
    <dbReference type="NCBI Taxonomy" id="4182"/>
    <lineage>
        <taxon>Eukaryota</taxon>
        <taxon>Viridiplantae</taxon>
        <taxon>Streptophyta</taxon>
        <taxon>Embryophyta</taxon>
        <taxon>Tracheophyta</taxon>
        <taxon>Spermatophyta</taxon>
        <taxon>Magnoliopsida</taxon>
        <taxon>eudicotyledons</taxon>
        <taxon>Gunneridae</taxon>
        <taxon>Pentapetalae</taxon>
        <taxon>asterids</taxon>
        <taxon>lamiids</taxon>
        <taxon>Lamiales</taxon>
        <taxon>Pedaliaceae</taxon>
        <taxon>Sesamum</taxon>
    </lineage>
</organism>
<dbReference type="Gramene" id="SIN_1023336.t">
    <property type="protein sequence ID" value="SIN_1023336.t"/>
    <property type="gene ID" value="SIN_1023336"/>
</dbReference>
<dbReference type="Gene3D" id="1.50.10.130">
    <property type="entry name" value="Terpene synthase, N-terminal domain"/>
    <property type="match status" value="1"/>
</dbReference>
<keyword evidence="2" id="KW-0479">Metal-binding</keyword>
<dbReference type="KEGG" id="sind:105163844"/>
<evidence type="ECO:0000259" key="4">
    <source>
        <dbReference type="Pfam" id="PF01397"/>
    </source>
</evidence>
<name>A0A6I9T8I0_SESIN</name>
<reference evidence="7" key="1">
    <citation type="submission" date="2025-08" db="UniProtKB">
        <authorList>
            <consortium name="RefSeq"/>
        </authorList>
    </citation>
    <scope>IDENTIFICATION</scope>
</reference>
<dbReference type="OrthoDB" id="1936865at2759"/>
<sequence>MAYPRSNLSLSSRSFYTSPNTPSSSFPKNCPILVSRARTCICMSSSSSSSMPMSVPTAAPMITANGALLKYIRQPTLFPVEQDEGSKRRDYLLGKVGMQLQSAAAAVEKLKLIDTIQRLGIAYYLEDGINAILQAEFSNALSTDDDLFTTALRFRLLRHNGFQISPDVFLKFMDKNGQFKESLTDDKLGLLSLYEASYLGSNGEEILEKAMELTKTHLQRSLPQLPPQLQGQVAQALELPRHLRMARLEARRYIDQYAAQSDCDQELLELAILDYNKVQAQHQMELAEITRWWTQLGLVDKLTFARDRPLECFLWSVGLLPEPKYSTCRIELAKTIAILLVIDDIFDTYGKMDELLLFTDAIRRWDLEAMETLPEYMKICYMALYNTTNEICYKVLKENGWSVLPYLKSTWIDMIEGFMVEAKWFNGGSAPNLEEYIENGVSTAGAYMALVHLFFLIGEGVTDHNARLLFKPYPKLFSAAGRILRLWDDLGTAKEEEERGDLASSIHLLMREKKLATEEEGRSRILEDIYGLWKDLNGELIAKNGMPLAIIKVALNMARASQVVYKHDEDTYFSSVDNYVEALFFTPLSFTYN</sequence>
<dbReference type="PANTHER" id="PTHR31225">
    <property type="entry name" value="OS04G0344100 PROTEIN-RELATED"/>
    <property type="match status" value="1"/>
</dbReference>
<feature type="domain" description="Terpene synthase N-terminal" evidence="4">
    <location>
        <begin position="89"/>
        <end position="237"/>
    </location>
</feature>
<evidence type="ECO:0000256" key="3">
    <source>
        <dbReference type="ARBA" id="ARBA00022842"/>
    </source>
</evidence>
<dbReference type="InterPro" id="IPR008949">
    <property type="entry name" value="Isoprenoid_synthase_dom_sf"/>
</dbReference>
<proteinExistence type="predicted"/>
<comment type="cofactor">
    <cofactor evidence="1">
        <name>Mg(2+)</name>
        <dbReference type="ChEBI" id="CHEBI:18420"/>
    </cofactor>
</comment>
<dbReference type="SUPFAM" id="SSF48239">
    <property type="entry name" value="Terpenoid cyclases/Protein prenyltransferases"/>
    <property type="match status" value="1"/>
</dbReference>
<dbReference type="InterPro" id="IPR001906">
    <property type="entry name" value="Terpene_synth_N"/>
</dbReference>
<dbReference type="InterPro" id="IPR036965">
    <property type="entry name" value="Terpene_synth_N_sf"/>
</dbReference>
<dbReference type="Pfam" id="PF01397">
    <property type="entry name" value="Terpene_synth"/>
    <property type="match status" value="1"/>
</dbReference>
<dbReference type="PANTHER" id="PTHR31225:SF137">
    <property type="entry name" value="TERPENE SYNTHASE 11-RELATED"/>
    <property type="match status" value="1"/>
</dbReference>
<dbReference type="InterPro" id="IPR044814">
    <property type="entry name" value="Terpene_cyclase_plant_C1"/>
</dbReference>
<evidence type="ECO:0000313" key="6">
    <source>
        <dbReference type="Proteomes" id="UP000504604"/>
    </source>
</evidence>
<dbReference type="InterPro" id="IPR005630">
    <property type="entry name" value="Terpene_synthase_metal-bd"/>
</dbReference>
<evidence type="ECO:0000256" key="2">
    <source>
        <dbReference type="ARBA" id="ARBA00022723"/>
    </source>
</evidence>
<dbReference type="SUPFAM" id="SSF48576">
    <property type="entry name" value="Terpenoid synthases"/>
    <property type="match status" value="1"/>
</dbReference>
<protein>
    <submittedName>
        <fullName evidence="7">Geraniol synthase, chloroplastic</fullName>
    </submittedName>
</protein>
<evidence type="ECO:0000313" key="7">
    <source>
        <dbReference type="RefSeq" id="XP_011080637.1"/>
    </source>
</evidence>
<dbReference type="RefSeq" id="XP_011080637.1">
    <property type="nucleotide sequence ID" value="XM_011082335.2"/>
</dbReference>
<dbReference type="CDD" id="cd00684">
    <property type="entry name" value="Terpene_cyclase_plant_C1"/>
    <property type="match status" value="1"/>
</dbReference>
<dbReference type="GO" id="GO:0016102">
    <property type="term" value="P:diterpenoid biosynthetic process"/>
    <property type="evidence" value="ECO:0007669"/>
    <property type="project" value="InterPro"/>
</dbReference>
<accession>A0A6I9T8I0</accession>
<dbReference type="FunFam" id="1.10.600.10:FF:000007">
    <property type="entry name" value="Isoprene synthase, chloroplastic"/>
    <property type="match status" value="1"/>
</dbReference>
<evidence type="ECO:0000256" key="1">
    <source>
        <dbReference type="ARBA" id="ARBA00001946"/>
    </source>
</evidence>
<dbReference type="Pfam" id="PF03936">
    <property type="entry name" value="Terpene_synth_C"/>
    <property type="match status" value="1"/>
</dbReference>
<dbReference type="InterPro" id="IPR008930">
    <property type="entry name" value="Terpenoid_cyclase/PrenylTrfase"/>
</dbReference>
<gene>
    <name evidence="7" type="primary">LOC105163844</name>
</gene>
<dbReference type="Proteomes" id="UP000504604">
    <property type="component" value="Linkage group LG6"/>
</dbReference>
<dbReference type="InParanoid" id="A0A6I9T8I0"/>
<keyword evidence="6" id="KW-1185">Reference proteome</keyword>
<dbReference type="InterPro" id="IPR050148">
    <property type="entry name" value="Terpene_synthase-like"/>
</dbReference>
<dbReference type="FunFam" id="1.50.10.130:FF:000001">
    <property type="entry name" value="Isoprene synthase, chloroplastic"/>
    <property type="match status" value="1"/>
</dbReference>
<dbReference type="GO" id="GO:0000287">
    <property type="term" value="F:magnesium ion binding"/>
    <property type="evidence" value="ECO:0007669"/>
    <property type="project" value="InterPro"/>
</dbReference>